<name>A0A7W8B862_STREU</name>
<evidence type="ECO:0000256" key="1">
    <source>
        <dbReference type="SAM" id="MobiDB-lite"/>
    </source>
</evidence>
<reference evidence="2 3" key="1">
    <citation type="submission" date="2020-08" db="EMBL/GenBank/DDBJ databases">
        <title>Genomic Encyclopedia of Type Strains, Phase III (KMG-III): the genomes of soil and plant-associated and newly described type strains.</title>
        <authorList>
            <person name="Whitman W."/>
        </authorList>
    </citation>
    <scope>NUCLEOTIDE SEQUENCE [LARGE SCALE GENOMIC DNA]</scope>
    <source>
        <strain evidence="2 3">CECT 3259</strain>
    </source>
</reference>
<organism evidence="2 3">
    <name type="scientific">Streptomyces eurocidicus</name>
    <name type="common">Streptoverticillium eurocidicus</name>
    <dbReference type="NCBI Taxonomy" id="66423"/>
    <lineage>
        <taxon>Bacteria</taxon>
        <taxon>Bacillati</taxon>
        <taxon>Actinomycetota</taxon>
        <taxon>Actinomycetes</taxon>
        <taxon>Kitasatosporales</taxon>
        <taxon>Streptomycetaceae</taxon>
        <taxon>Streptomyces</taxon>
    </lineage>
</organism>
<protein>
    <submittedName>
        <fullName evidence="2">Uncharacterized protein</fullName>
    </submittedName>
</protein>
<proteinExistence type="predicted"/>
<dbReference type="AlphaFoldDB" id="A0A7W8B862"/>
<evidence type="ECO:0000313" key="2">
    <source>
        <dbReference type="EMBL" id="MBB5116968.1"/>
    </source>
</evidence>
<feature type="compositionally biased region" description="Polar residues" evidence="1">
    <location>
        <begin position="11"/>
        <end position="20"/>
    </location>
</feature>
<accession>A0A7W8B862</accession>
<dbReference type="EMBL" id="JACHJF010000001">
    <property type="protein sequence ID" value="MBB5116968.1"/>
    <property type="molecule type" value="Genomic_DNA"/>
</dbReference>
<comment type="caution">
    <text evidence="2">The sequence shown here is derived from an EMBL/GenBank/DDBJ whole genome shotgun (WGS) entry which is preliminary data.</text>
</comment>
<dbReference type="Proteomes" id="UP000528608">
    <property type="component" value="Unassembled WGS sequence"/>
</dbReference>
<sequence length="35" mass="3851">MTDKPCPVPQGNGTDRSNAVTFRVGGSRNRFPKEM</sequence>
<feature type="region of interest" description="Disordered" evidence="1">
    <location>
        <begin position="1"/>
        <end position="35"/>
    </location>
</feature>
<gene>
    <name evidence="2" type="ORF">FHS36_000366</name>
</gene>
<evidence type="ECO:0000313" key="3">
    <source>
        <dbReference type="Proteomes" id="UP000528608"/>
    </source>
</evidence>